<evidence type="ECO:0000313" key="2">
    <source>
        <dbReference type="Proteomes" id="UP000292886"/>
    </source>
</evidence>
<dbReference type="KEGG" id="wei:EQG49_06810"/>
<evidence type="ECO:0000313" key="1">
    <source>
        <dbReference type="EMBL" id="QBO37473.1"/>
    </source>
</evidence>
<gene>
    <name evidence="1" type="ORF">EQG49_06810</name>
</gene>
<protein>
    <submittedName>
        <fullName evidence="1">Uncharacterized protein</fullName>
    </submittedName>
</protein>
<reference evidence="2" key="1">
    <citation type="submission" date="2019-03" db="EMBL/GenBank/DDBJ databases">
        <title>Weissella sp. 26KH-42 Genome sequencing.</title>
        <authorList>
            <person name="Heo J."/>
            <person name="Kim S.-J."/>
            <person name="Kim J.-S."/>
            <person name="Hong S.-B."/>
            <person name="Kwon S.-W."/>
        </authorList>
    </citation>
    <scope>NUCLEOTIDE SEQUENCE [LARGE SCALE GENOMIC DNA]</scope>
    <source>
        <strain evidence="2">26KH-42</strain>
    </source>
</reference>
<dbReference type="AlphaFoldDB" id="A0A4P6YXH1"/>
<name>A0A4P6YXH1_9LACO</name>
<sequence length="36" mass="4101">MTFISSLLNKSAKLATLSTCCCYHLYRPQVTFQFAL</sequence>
<organism evidence="1 2">
    <name type="scientific">Periweissella cryptocerci</name>
    <dbReference type="NCBI Taxonomy" id="2506420"/>
    <lineage>
        <taxon>Bacteria</taxon>
        <taxon>Bacillati</taxon>
        <taxon>Bacillota</taxon>
        <taxon>Bacilli</taxon>
        <taxon>Lactobacillales</taxon>
        <taxon>Lactobacillaceae</taxon>
        <taxon>Periweissella</taxon>
    </lineage>
</organism>
<proteinExistence type="predicted"/>
<dbReference type="Proteomes" id="UP000292886">
    <property type="component" value="Chromosome"/>
</dbReference>
<keyword evidence="2" id="KW-1185">Reference proteome</keyword>
<accession>A0A4P6YXH1</accession>
<dbReference type="EMBL" id="CP037940">
    <property type="protein sequence ID" value="QBO37473.1"/>
    <property type="molecule type" value="Genomic_DNA"/>
</dbReference>